<dbReference type="RefSeq" id="WP_008795333.1">
    <property type="nucleotide sequence ID" value="NZ_LMVH01000001.1"/>
</dbReference>
<name>A0A0X3Y1Z6_FUSNC</name>
<gene>
    <name evidence="1" type="ORF">RO03_05745</name>
</gene>
<sequence length="156" mass="18252">MVDIKNLEENIKKLILPIISEKEYKAYKSEELKKLKIYTGLLPPDPEETILPAITIRTQKVKNSLEKKVFTVLICTGIFDKDVEKGYEEISELTQKIFDEIQKVGIIEDKFEILPEAEWVFPEEQPVPFYLSFIYINIVYEKDYRTDADNWINGGD</sequence>
<dbReference type="Proteomes" id="UP000054800">
    <property type="component" value="Unassembled WGS sequence"/>
</dbReference>
<proteinExistence type="predicted"/>
<evidence type="ECO:0000313" key="2">
    <source>
        <dbReference type="Proteomes" id="UP000054800"/>
    </source>
</evidence>
<comment type="caution">
    <text evidence="1">The sequence shown here is derived from an EMBL/GenBank/DDBJ whole genome shotgun (WGS) entry which is preliminary data.</text>
</comment>
<dbReference type="EMBL" id="LMVH01000001">
    <property type="protein sequence ID" value="KUL99030.1"/>
    <property type="molecule type" value="Genomic_DNA"/>
</dbReference>
<accession>A0A0X3Y1Z6</accession>
<evidence type="ECO:0000313" key="1">
    <source>
        <dbReference type="EMBL" id="KUL99030.1"/>
    </source>
</evidence>
<reference evidence="1 2" key="1">
    <citation type="submission" date="2015-10" db="EMBL/GenBank/DDBJ databases">
        <authorList>
            <person name="Gilbert D.G."/>
        </authorList>
    </citation>
    <scope>NUCLEOTIDE SEQUENCE [LARGE SCALE GENOMIC DNA]</scope>
    <source>
        <strain evidence="1 2">ChDC F311</strain>
    </source>
</reference>
<protein>
    <submittedName>
        <fullName evidence="1">Uncharacterized protein</fullName>
    </submittedName>
</protein>
<dbReference type="AlphaFoldDB" id="A0A0X3Y1Z6"/>
<organism evidence="1 2">
    <name type="scientific">Fusobacterium nucleatum subsp. nucleatum</name>
    <dbReference type="NCBI Taxonomy" id="76856"/>
    <lineage>
        <taxon>Bacteria</taxon>
        <taxon>Fusobacteriati</taxon>
        <taxon>Fusobacteriota</taxon>
        <taxon>Fusobacteriia</taxon>
        <taxon>Fusobacteriales</taxon>
        <taxon>Fusobacteriaceae</taxon>
        <taxon>Fusobacterium</taxon>
    </lineage>
</organism>